<dbReference type="PANTHER" id="PTHR47529:SF1">
    <property type="entry name" value="PERIPLASMIC CHAPERONE PPID"/>
    <property type="match status" value="1"/>
</dbReference>
<evidence type="ECO:0000256" key="2">
    <source>
        <dbReference type="ARBA" id="ARBA00018370"/>
    </source>
</evidence>
<dbReference type="GO" id="GO:0003755">
    <property type="term" value="F:peptidyl-prolyl cis-trans isomerase activity"/>
    <property type="evidence" value="ECO:0007669"/>
    <property type="project" value="UniProtKB-KW"/>
</dbReference>
<keyword evidence="14" id="KW-0697">Rotamase</keyword>
<feature type="domain" description="PpiC" evidence="15">
    <location>
        <begin position="270"/>
        <end position="358"/>
    </location>
</feature>
<keyword evidence="14 16" id="KW-0413">Isomerase</keyword>
<evidence type="ECO:0000256" key="3">
    <source>
        <dbReference type="ARBA" id="ARBA00022475"/>
    </source>
</evidence>
<evidence type="ECO:0000256" key="12">
    <source>
        <dbReference type="ARBA" id="ARBA00040743"/>
    </source>
</evidence>
<keyword evidence="3" id="KW-1003">Cell membrane</keyword>
<evidence type="ECO:0000256" key="9">
    <source>
        <dbReference type="ARBA" id="ARBA00030642"/>
    </source>
</evidence>
<evidence type="ECO:0000256" key="8">
    <source>
        <dbReference type="ARBA" id="ARBA00023186"/>
    </source>
</evidence>
<evidence type="ECO:0000256" key="7">
    <source>
        <dbReference type="ARBA" id="ARBA00023136"/>
    </source>
</evidence>
<evidence type="ECO:0000256" key="1">
    <source>
        <dbReference type="ARBA" id="ARBA00004382"/>
    </source>
</evidence>
<dbReference type="SUPFAM" id="SSF54534">
    <property type="entry name" value="FKBP-like"/>
    <property type="match status" value="1"/>
</dbReference>
<evidence type="ECO:0000256" key="5">
    <source>
        <dbReference type="ARBA" id="ARBA00022692"/>
    </source>
</evidence>
<evidence type="ECO:0000256" key="14">
    <source>
        <dbReference type="PROSITE-ProRule" id="PRU00278"/>
    </source>
</evidence>
<dbReference type="Proteomes" id="UP000190044">
    <property type="component" value="Unassembled WGS sequence"/>
</dbReference>
<dbReference type="Pfam" id="PF13624">
    <property type="entry name" value="SurA_N_3"/>
    <property type="match status" value="1"/>
</dbReference>
<dbReference type="InterPro" id="IPR027304">
    <property type="entry name" value="Trigger_fact/SurA_dom_sf"/>
</dbReference>
<evidence type="ECO:0000256" key="4">
    <source>
        <dbReference type="ARBA" id="ARBA00022519"/>
    </source>
</evidence>
<dbReference type="InterPro" id="IPR046357">
    <property type="entry name" value="PPIase_dom_sf"/>
</dbReference>
<evidence type="ECO:0000313" key="16">
    <source>
        <dbReference type="EMBL" id="SKB45329.1"/>
    </source>
</evidence>
<organism evidence="16 17">
    <name type="scientific">Sphingopyxis flava</name>
    <dbReference type="NCBI Taxonomy" id="1507287"/>
    <lineage>
        <taxon>Bacteria</taxon>
        <taxon>Pseudomonadati</taxon>
        <taxon>Pseudomonadota</taxon>
        <taxon>Alphaproteobacteria</taxon>
        <taxon>Sphingomonadales</taxon>
        <taxon>Sphingomonadaceae</taxon>
        <taxon>Sphingopyxis</taxon>
    </lineage>
</organism>
<dbReference type="RefSeq" id="WP_079637917.1">
    <property type="nucleotide sequence ID" value="NZ_FUYP01000006.1"/>
</dbReference>
<evidence type="ECO:0000256" key="11">
    <source>
        <dbReference type="ARBA" id="ARBA00038408"/>
    </source>
</evidence>
<dbReference type="PANTHER" id="PTHR47529">
    <property type="entry name" value="PEPTIDYL-PROLYL CIS-TRANS ISOMERASE D"/>
    <property type="match status" value="1"/>
</dbReference>
<evidence type="ECO:0000313" key="17">
    <source>
        <dbReference type="Proteomes" id="UP000190044"/>
    </source>
</evidence>
<dbReference type="Gene3D" id="1.10.4030.10">
    <property type="entry name" value="Porin chaperone SurA, peptide-binding domain"/>
    <property type="match status" value="1"/>
</dbReference>
<dbReference type="InterPro" id="IPR052029">
    <property type="entry name" value="PpiD_chaperone"/>
</dbReference>
<dbReference type="OrthoDB" id="9768393at2"/>
<sequence>MITAIRNLFSSAIGKFLALAFVALVGVAFALSDVTGNSTFGGLGGATVAEVGNTDIGVGELRDRVNLAYNQARQQQPGLTKTAFVESGGLDQVLDQLIEGAAFEQLTKEMGFGVSKRLIDGRIADLPIFAGVSGRFDQGAYQAFLRQNGISEAQLRGDMAQQLLLEQIAEPIGRIPRVSAAMAQPYAALLLEKRRGSATFVPASPFAPTTDPGDAALRKYLSQNASRYTVPERRVIQYALFDRSAVPVPAVTDAEVADVYKANAARYAASETRRFAQVIAPDQATANAIATKVRSGASLAAAAQAAGLSAATTGDLTQSAYAATTNAAAAKAGFAAKLGELLGPTQTELGWAVARVENIQVNPARTLADASAEIREELAKNKANEAIVDYYNAIQDAVNGGAAIEEVASDRKLELVETPALLPTGRAPEQPDFALPPELAPMISQAFQASAEGEGQLVSIIENEKFAVFAVKSIVAAAPPPFAEIRAGLLADWRLAEGQKVARDKARAIVKAVEGGKGLGAAAREAGPNVGSVQTIGGSRAELGQNGQPVPPELALLFSMAQGSVKTLEIPGNRGWMVIALDEVDRPNPKDIDPARVAAIAQPLGPAFGNELVGQLVAEAKRRAGVKINKNLLEKLRKELTGTAPAQ</sequence>
<proteinExistence type="inferred from homology"/>
<accession>A0A1T5BE63</accession>
<dbReference type="PROSITE" id="PS50198">
    <property type="entry name" value="PPIC_PPIASE_2"/>
    <property type="match status" value="1"/>
</dbReference>
<keyword evidence="17" id="KW-1185">Reference proteome</keyword>
<keyword evidence="4" id="KW-0997">Cell inner membrane</keyword>
<name>A0A1T5BE63_9SPHN</name>
<keyword evidence="6" id="KW-1133">Transmembrane helix</keyword>
<comment type="similarity">
    <text evidence="11">Belongs to the PpiD chaperone family.</text>
</comment>
<evidence type="ECO:0000259" key="15">
    <source>
        <dbReference type="PROSITE" id="PS50198"/>
    </source>
</evidence>
<dbReference type="SUPFAM" id="SSF109998">
    <property type="entry name" value="Triger factor/SurA peptide-binding domain-like"/>
    <property type="match status" value="1"/>
</dbReference>
<dbReference type="Pfam" id="PF13145">
    <property type="entry name" value="Rotamase_2"/>
    <property type="match status" value="1"/>
</dbReference>
<comment type="subcellular location">
    <subcellularLocation>
        <location evidence="1">Cell inner membrane</location>
        <topology evidence="1">Single-pass type II membrane protein</topology>
        <orientation evidence="1">Periplasmic side</orientation>
    </subcellularLocation>
</comment>
<dbReference type="GO" id="GO:0005886">
    <property type="term" value="C:plasma membrane"/>
    <property type="evidence" value="ECO:0007669"/>
    <property type="project" value="UniProtKB-SubCell"/>
</dbReference>
<dbReference type="InterPro" id="IPR000297">
    <property type="entry name" value="PPIase_PpiC"/>
</dbReference>
<dbReference type="AlphaFoldDB" id="A0A1T5BE63"/>
<keyword evidence="7" id="KW-0472">Membrane</keyword>
<keyword evidence="8" id="KW-0143">Chaperone</keyword>
<gene>
    <name evidence="16" type="ORF">SAMN06295937_1006113</name>
</gene>
<dbReference type="Gene3D" id="3.10.50.40">
    <property type="match status" value="1"/>
</dbReference>
<protein>
    <recommendedName>
        <fullName evidence="2">Parvulin-like PPIase</fullName>
    </recommendedName>
    <alternativeName>
        <fullName evidence="9">Peptidyl-prolyl cis-trans isomerase plp</fullName>
    </alternativeName>
    <alternativeName>
        <fullName evidence="12">Periplasmic chaperone PpiD</fullName>
    </alternativeName>
    <alternativeName>
        <fullName evidence="13">Periplasmic folding chaperone</fullName>
    </alternativeName>
    <alternativeName>
        <fullName evidence="10">Rotamase plp</fullName>
    </alternativeName>
</protein>
<dbReference type="EMBL" id="FUYP01000006">
    <property type="protein sequence ID" value="SKB45329.1"/>
    <property type="molecule type" value="Genomic_DNA"/>
</dbReference>
<evidence type="ECO:0000256" key="13">
    <source>
        <dbReference type="ARBA" id="ARBA00042775"/>
    </source>
</evidence>
<evidence type="ECO:0000256" key="10">
    <source>
        <dbReference type="ARBA" id="ARBA00031484"/>
    </source>
</evidence>
<evidence type="ECO:0000256" key="6">
    <source>
        <dbReference type="ARBA" id="ARBA00022989"/>
    </source>
</evidence>
<keyword evidence="5" id="KW-0812">Transmembrane</keyword>
<reference evidence="17" key="1">
    <citation type="submission" date="2017-02" db="EMBL/GenBank/DDBJ databases">
        <authorList>
            <person name="Varghese N."/>
            <person name="Submissions S."/>
        </authorList>
    </citation>
    <scope>NUCLEOTIDE SEQUENCE [LARGE SCALE GENOMIC DNA]</scope>
    <source>
        <strain evidence="17">R11H</strain>
    </source>
</reference>